<keyword evidence="1" id="KW-0812">Transmembrane</keyword>
<dbReference type="AlphaFoldDB" id="A0AAD5MX73"/>
<keyword evidence="1" id="KW-0472">Membrane</keyword>
<keyword evidence="1" id="KW-1133">Transmembrane helix</keyword>
<proteinExistence type="predicted"/>
<reference evidence="2" key="1">
    <citation type="submission" date="2021-06" db="EMBL/GenBank/DDBJ databases">
        <title>Parelaphostrongylus tenuis whole genome reference sequence.</title>
        <authorList>
            <person name="Garwood T.J."/>
            <person name="Larsen P.A."/>
            <person name="Fountain-Jones N.M."/>
            <person name="Garbe J.R."/>
            <person name="Macchietto M.G."/>
            <person name="Kania S.A."/>
            <person name="Gerhold R.W."/>
            <person name="Richards J.E."/>
            <person name="Wolf T.M."/>
        </authorList>
    </citation>
    <scope>NUCLEOTIDE SEQUENCE</scope>
    <source>
        <strain evidence="2">MNPRO001-30</strain>
        <tissue evidence="2">Meninges</tissue>
    </source>
</reference>
<evidence type="ECO:0000313" key="2">
    <source>
        <dbReference type="EMBL" id="KAJ1352559.1"/>
    </source>
</evidence>
<accession>A0AAD5MX73</accession>
<sequence>MDKNVCPNNITVHFQFQLTVTVTVYKCEPNGPDRNIRSALSTTFCHVDLGQLAMMMFVVYIELFFYKTKLYSKEAVQTVRVPERDKCLPLIAVATLSQVIHCLRILPLSTTDSRHRATDDNTASYHIILCKNV</sequence>
<protein>
    <submittedName>
        <fullName evidence="2">Uncharacterized protein</fullName>
    </submittedName>
</protein>
<comment type="caution">
    <text evidence="2">The sequence shown here is derived from an EMBL/GenBank/DDBJ whole genome shotgun (WGS) entry which is preliminary data.</text>
</comment>
<evidence type="ECO:0000256" key="1">
    <source>
        <dbReference type="SAM" id="Phobius"/>
    </source>
</evidence>
<dbReference type="Proteomes" id="UP001196413">
    <property type="component" value="Unassembled WGS sequence"/>
</dbReference>
<feature type="transmembrane region" description="Helical" evidence="1">
    <location>
        <begin position="49"/>
        <end position="66"/>
    </location>
</feature>
<organism evidence="2 3">
    <name type="scientific">Parelaphostrongylus tenuis</name>
    <name type="common">Meningeal worm</name>
    <dbReference type="NCBI Taxonomy" id="148309"/>
    <lineage>
        <taxon>Eukaryota</taxon>
        <taxon>Metazoa</taxon>
        <taxon>Ecdysozoa</taxon>
        <taxon>Nematoda</taxon>
        <taxon>Chromadorea</taxon>
        <taxon>Rhabditida</taxon>
        <taxon>Rhabditina</taxon>
        <taxon>Rhabditomorpha</taxon>
        <taxon>Strongyloidea</taxon>
        <taxon>Metastrongylidae</taxon>
        <taxon>Parelaphostrongylus</taxon>
    </lineage>
</organism>
<name>A0AAD5MX73_PARTN</name>
<gene>
    <name evidence="2" type="ORF">KIN20_008944</name>
</gene>
<keyword evidence="3" id="KW-1185">Reference proteome</keyword>
<dbReference type="EMBL" id="JAHQIW010001450">
    <property type="protein sequence ID" value="KAJ1352559.1"/>
    <property type="molecule type" value="Genomic_DNA"/>
</dbReference>
<evidence type="ECO:0000313" key="3">
    <source>
        <dbReference type="Proteomes" id="UP001196413"/>
    </source>
</evidence>